<dbReference type="Gene3D" id="1.10.510.10">
    <property type="entry name" value="Transferase(Phosphotransferase) domain 1"/>
    <property type="match status" value="2"/>
</dbReference>
<evidence type="ECO:0000256" key="7">
    <source>
        <dbReference type="ARBA" id="ARBA00022741"/>
    </source>
</evidence>
<organism evidence="20 21">
    <name type="scientific">Popillia japonica</name>
    <name type="common">Japanese beetle</name>
    <dbReference type="NCBI Taxonomy" id="7064"/>
    <lineage>
        <taxon>Eukaryota</taxon>
        <taxon>Metazoa</taxon>
        <taxon>Ecdysozoa</taxon>
        <taxon>Arthropoda</taxon>
        <taxon>Hexapoda</taxon>
        <taxon>Insecta</taxon>
        <taxon>Pterygota</taxon>
        <taxon>Neoptera</taxon>
        <taxon>Endopterygota</taxon>
        <taxon>Coleoptera</taxon>
        <taxon>Polyphaga</taxon>
        <taxon>Scarabaeiformia</taxon>
        <taxon>Scarabaeidae</taxon>
        <taxon>Rutelinae</taxon>
        <taxon>Popillia</taxon>
    </lineage>
</organism>
<evidence type="ECO:0000256" key="8">
    <source>
        <dbReference type="ARBA" id="ARBA00022777"/>
    </source>
</evidence>
<comment type="catalytic activity">
    <reaction evidence="15">
        <text>L-seryl-[protein] + ATP = O-phospho-L-seryl-[protein] + ADP + H(+)</text>
        <dbReference type="Rhea" id="RHEA:17989"/>
        <dbReference type="Rhea" id="RHEA-COMP:9863"/>
        <dbReference type="Rhea" id="RHEA-COMP:11604"/>
        <dbReference type="ChEBI" id="CHEBI:15378"/>
        <dbReference type="ChEBI" id="CHEBI:29999"/>
        <dbReference type="ChEBI" id="CHEBI:30616"/>
        <dbReference type="ChEBI" id="CHEBI:83421"/>
        <dbReference type="ChEBI" id="CHEBI:456216"/>
        <dbReference type="EC" id="2.7.11.1"/>
    </reaction>
</comment>
<evidence type="ECO:0000256" key="12">
    <source>
        <dbReference type="ARBA" id="ARBA00023163"/>
    </source>
</evidence>
<dbReference type="SMART" id="SM00220">
    <property type="entry name" value="S_TKc"/>
    <property type="match status" value="2"/>
</dbReference>
<dbReference type="PROSITE" id="PS50011">
    <property type="entry name" value="PROTEIN_KINASE_DOM"/>
    <property type="match status" value="2"/>
</dbReference>
<evidence type="ECO:0000256" key="16">
    <source>
        <dbReference type="ARBA" id="ARBA00061380"/>
    </source>
</evidence>
<evidence type="ECO:0000256" key="4">
    <source>
        <dbReference type="ARBA" id="ARBA00022527"/>
    </source>
</evidence>
<dbReference type="CDD" id="cd14211">
    <property type="entry name" value="STKc_HIPK"/>
    <property type="match status" value="2"/>
</dbReference>
<evidence type="ECO:0000256" key="3">
    <source>
        <dbReference type="ARBA" id="ARBA00022499"/>
    </source>
</evidence>
<keyword evidence="9 17" id="KW-0067">ATP-binding</keyword>
<feature type="binding site" evidence="17">
    <location>
        <position position="209"/>
    </location>
    <ligand>
        <name>ATP</name>
        <dbReference type="ChEBI" id="CHEBI:30616"/>
    </ligand>
</feature>
<evidence type="ECO:0000256" key="6">
    <source>
        <dbReference type="ARBA" id="ARBA00022679"/>
    </source>
</evidence>
<gene>
    <name evidence="20" type="ORF">QE152_g25023</name>
</gene>
<dbReference type="Proteomes" id="UP001458880">
    <property type="component" value="Unassembled WGS sequence"/>
</dbReference>
<evidence type="ECO:0000256" key="15">
    <source>
        <dbReference type="ARBA" id="ARBA00048679"/>
    </source>
</evidence>
<feature type="compositionally biased region" description="Basic residues" evidence="18">
    <location>
        <begin position="1492"/>
        <end position="1507"/>
    </location>
</feature>
<evidence type="ECO:0000256" key="10">
    <source>
        <dbReference type="ARBA" id="ARBA00022843"/>
    </source>
</evidence>
<dbReference type="FunFam" id="3.30.200.20:FF:000022">
    <property type="entry name" value="Homeodomain-interacting protein kinase 2 isoform 1"/>
    <property type="match status" value="1"/>
</dbReference>
<feature type="region of interest" description="Disordered" evidence="18">
    <location>
        <begin position="1473"/>
        <end position="1572"/>
    </location>
</feature>
<feature type="region of interest" description="Disordered" evidence="18">
    <location>
        <begin position="118"/>
        <end position="160"/>
    </location>
</feature>
<evidence type="ECO:0000256" key="9">
    <source>
        <dbReference type="ARBA" id="ARBA00022840"/>
    </source>
</evidence>
<feature type="region of interest" description="Disordered" evidence="18">
    <location>
        <begin position="889"/>
        <end position="911"/>
    </location>
</feature>
<feature type="domain" description="Protein kinase" evidence="19">
    <location>
        <begin position="892"/>
        <end position="1228"/>
    </location>
</feature>
<dbReference type="GO" id="GO:0005524">
    <property type="term" value="F:ATP binding"/>
    <property type="evidence" value="ECO:0007669"/>
    <property type="project" value="UniProtKB-UniRule"/>
</dbReference>
<keyword evidence="7 17" id="KW-0547">Nucleotide-binding</keyword>
<keyword evidence="13" id="KW-0539">Nucleus</keyword>
<keyword evidence="5" id="KW-0597">Phosphoprotein</keyword>
<feature type="compositionally biased region" description="Polar residues" evidence="18">
    <location>
        <begin position="1526"/>
        <end position="1550"/>
    </location>
</feature>
<feature type="region of interest" description="Disordered" evidence="18">
    <location>
        <begin position="753"/>
        <end position="852"/>
    </location>
</feature>
<dbReference type="GO" id="GO:0005654">
    <property type="term" value="C:nucleoplasm"/>
    <property type="evidence" value="ECO:0007669"/>
    <property type="project" value="UniProtKB-ARBA"/>
</dbReference>
<keyword evidence="3" id="KW-1017">Isopeptide bond</keyword>
<evidence type="ECO:0000256" key="1">
    <source>
        <dbReference type="ARBA" id="ARBA00004123"/>
    </source>
</evidence>
<dbReference type="SUPFAM" id="SSF56112">
    <property type="entry name" value="Protein kinase-like (PK-like)"/>
    <property type="match status" value="2"/>
</dbReference>
<feature type="region of interest" description="Disordered" evidence="18">
    <location>
        <begin position="1609"/>
        <end position="1632"/>
    </location>
</feature>
<dbReference type="InterPro" id="IPR017441">
    <property type="entry name" value="Protein_kinase_ATP_BS"/>
</dbReference>
<sequence>MKVDEFAGDLRFERECMTCSSNPNSWSQVVAGRFNQKSDEQNIISIIQQVITATTPLAVAVVQQSQQTEAATNSCIKSNNNTIIRPTPHQRTFVRASTIKLLDTYQRCGQKRKAWSQEGNECGDNLSNAETSNAATTTAHSKVTVAPGANTQAQAGSGSGADGDYQLVQHEVLYSLNNQYEVLEFLGRGTFGQVVKCWKKGTNEIVAIKILKNHPSYARQGQIEVSILSRLSQENADEFNFVRAFECFQHKNHTCLVFEMLEQNLYDFLKQNKFSPLPLKYIRPILQQVLTALLKLKQLGLIHADLKPENIMLVDPVRQPYRVKVIDFGSASHVSKAVCNTYLQSRYYRAPEIILGLPFCEAIDMWSLGCVVAELFLGWPLYPGSSEYDQIRYISQTQGLPTEHMLNNASKTTKFFYRDMESTYPFWRLKTPEEHEAETGIKSKEARKYIFNCLDDIGQVNVPTDLEGGQLLAEKVDRKEFIDLLKRMLTMDQERRTTPGEALNHPFVRLSHLVDYAHCNNVKASVQMMEVCRRNDYSSTSSSSHHQPAQQTQSLVANFVPSSNGNVTFTINNHQVQRLVRDRTGYDNLYQIYNGRTVGRQYTTSSRADPFQHQLVSSILCPAGYQGMGGSPAKHVTVVQQPPLQIQPPILSQPGQQQYVPVSVVEPSGRQMLLTNAVQTSWPANRQMAIVPSWQQIPTQHTAIQQPLLSEAEWGRPLLVDSSAILQEQRPVFPVDVATEVYNPTIVDHTGATWTSSKRTSKNHHVQQSSSHHGHHLMVPTHHRSQHDKKEQTQLSPVKKRVKESTPPSEQVNGYSSSTRRNHTPSNHHGSWQHAPHSQGKHLQVHGQSNQVTHNGRQHTITINDTPSPAVSVITISDSEDETANTKKVVTTSSNHRSHHGGHGTTSNRKNVISCVSVGDSDNEDHKSPTKGQIEVSILSRLSQENADEFNFVRAFECFQHKNHTCLVFEMLEQNLYDFLKQNKFSPLPLKYIRPILQQVLTALLKLKQLGLIHADLKPENIMLVDPVRQPYRVKVIDFGSASHVSKAVCNTYLQSRYYRAPEIILGLPFCEAIDMWSLGCVVAELFLGWPLYPGSSEYDQIRYISQTQGLPTEHMLNNASKTTKFFYRDMESTYPFWRLKTPEEHEAETGIKSKEARKYIFNCLDDIGQVNVPTDLEGGQLLAEKVDRKEFIDLLKRMLTMDQVAISSLHHKERRTTPGEALNHPFVRLSHLVDYAHCNNVKASVQMMEVCRRNDYSSTSSSSHHQPAQQTQSLVANFVPSSNGNVTFTINNHQVQRLVRDRTGYDNLYQIYNGRTVGRQYTTSSRADPFQHQLVSSILCPAGYQGMGGSPAKHVTVVQQPPLQIQPPILSQPGQQQYVPVSVVEPSGRQMLLTNAVQTSWPANRQMAIVPSWQQIPTQHTAIQQPLLSEAEWGRPLLVDSSAILQEQRPVFPVDVATEVYNPTIVDHTGATWTSSKRTSKNHHVQQSSSHHGHHLMVPTHHRSQHDKKEQTQLSPVKKRVKESTPPSEQVNGYSSSTRRNHTPSNHHGSWQHAPHSQGKHLQVHGQSNQVTHNGRQHTITINDTPSPAVSVITISDSEDETANTKKVVTTSSNHRSHHGGHGTTSNRKNVISCVSVGDSDNEDHKSPTKMQEQIQAYQQVIKHEPSQSHVNYGSSQSRKTRLLAKAQSECMLNVQTKQEPGIDYHQHHRQNDYLMPQQMQPQQQQHCTSACKEPSLQAYQYVNTGSGHISNQEQIVYATGSGGDKRVSWAPPAAHAPNTSHGSNRRHSAVPVVNLRDYNISAQGHKEYAIQPPAAHSTRDSLTMSRDQHLLAPAKNWGPPQAIHHQSYRHSNAHLSPQPLTAAPRLSPQHPLAAAGQPLYHQTELYRRPAVYVTTTQPAYIPTTHQVAPAGRPLPPPPAHHASARPVLASHTSHPLPAHLQFPSHAQVASYGFAPLSPAKSQYPGLWFAE</sequence>
<dbReference type="InterPro" id="IPR000719">
    <property type="entry name" value="Prot_kinase_dom"/>
</dbReference>
<reference evidence="20 21" key="1">
    <citation type="journal article" date="2024" name="BMC Genomics">
        <title>De novo assembly and annotation of Popillia japonica's genome with initial clues to its potential as an invasive pest.</title>
        <authorList>
            <person name="Cucini C."/>
            <person name="Boschi S."/>
            <person name="Funari R."/>
            <person name="Cardaioli E."/>
            <person name="Iannotti N."/>
            <person name="Marturano G."/>
            <person name="Paoli F."/>
            <person name="Bruttini M."/>
            <person name="Carapelli A."/>
            <person name="Frati F."/>
            <person name="Nardi F."/>
        </authorList>
    </citation>
    <scope>NUCLEOTIDE SEQUENCE [LARGE SCALE GENOMIC DNA]</scope>
    <source>
        <strain evidence="20">DMR45628</strain>
    </source>
</reference>
<evidence type="ECO:0000256" key="5">
    <source>
        <dbReference type="ARBA" id="ARBA00022553"/>
    </source>
</evidence>
<evidence type="ECO:0000259" key="19">
    <source>
        <dbReference type="PROSITE" id="PS50011"/>
    </source>
</evidence>
<dbReference type="InterPro" id="IPR008271">
    <property type="entry name" value="Ser/Thr_kinase_AS"/>
</dbReference>
<evidence type="ECO:0000256" key="14">
    <source>
        <dbReference type="ARBA" id="ARBA00047899"/>
    </source>
</evidence>
<keyword evidence="8 20" id="KW-0418">Kinase</keyword>
<evidence type="ECO:0000313" key="20">
    <source>
        <dbReference type="EMBL" id="KAK9712191.1"/>
    </source>
</evidence>
<dbReference type="GO" id="GO:0004713">
    <property type="term" value="F:protein tyrosine kinase activity"/>
    <property type="evidence" value="ECO:0007669"/>
    <property type="project" value="TreeGrafter"/>
</dbReference>
<dbReference type="InterPro" id="IPR011009">
    <property type="entry name" value="Kinase-like_dom_sf"/>
</dbReference>
<keyword evidence="6" id="KW-0808">Transferase</keyword>
<evidence type="ECO:0000313" key="21">
    <source>
        <dbReference type="Proteomes" id="UP001458880"/>
    </source>
</evidence>
<proteinExistence type="inferred from homology"/>
<dbReference type="FunFam" id="1.10.510.10:FF:000029">
    <property type="entry name" value="Homeodomain-interacting protein kinase 2 isoform 1"/>
    <property type="match status" value="2"/>
</dbReference>
<keyword evidence="10" id="KW-0832">Ubl conjugation</keyword>
<dbReference type="PROSITE" id="PS00107">
    <property type="entry name" value="PROTEIN_KINASE_ATP"/>
    <property type="match status" value="1"/>
</dbReference>
<evidence type="ECO:0000256" key="2">
    <source>
        <dbReference type="ARBA" id="ARBA00012513"/>
    </source>
</evidence>
<dbReference type="EC" id="2.7.11.1" evidence="2"/>
<dbReference type="EMBL" id="JASPKY010000267">
    <property type="protein sequence ID" value="KAK9712191.1"/>
    <property type="molecule type" value="Genomic_DNA"/>
</dbReference>
<dbReference type="Pfam" id="PF00069">
    <property type="entry name" value="Pkinase"/>
    <property type="match status" value="2"/>
</dbReference>
<comment type="catalytic activity">
    <reaction evidence="14">
        <text>L-threonyl-[protein] + ATP = O-phospho-L-threonyl-[protein] + ADP + H(+)</text>
        <dbReference type="Rhea" id="RHEA:46608"/>
        <dbReference type="Rhea" id="RHEA-COMP:11060"/>
        <dbReference type="Rhea" id="RHEA-COMP:11605"/>
        <dbReference type="ChEBI" id="CHEBI:15378"/>
        <dbReference type="ChEBI" id="CHEBI:30013"/>
        <dbReference type="ChEBI" id="CHEBI:30616"/>
        <dbReference type="ChEBI" id="CHEBI:61977"/>
        <dbReference type="ChEBI" id="CHEBI:456216"/>
        <dbReference type="EC" id="2.7.11.1"/>
    </reaction>
</comment>
<comment type="subcellular location">
    <subcellularLocation>
        <location evidence="1">Nucleus</location>
    </subcellularLocation>
</comment>
<comment type="similarity">
    <text evidence="16">Belongs to the protein kinase superfamily. CMGC Ser/Thr protein kinase family. HIPK subfamily.</text>
</comment>
<dbReference type="PROSITE" id="PS00108">
    <property type="entry name" value="PROTEIN_KINASE_ST"/>
    <property type="match status" value="2"/>
</dbReference>
<evidence type="ECO:0000256" key="13">
    <source>
        <dbReference type="ARBA" id="ARBA00023242"/>
    </source>
</evidence>
<evidence type="ECO:0000256" key="11">
    <source>
        <dbReference type="ARBA" id="ARBA00023015"/>
    </source>
</evidence>
<dbReference type="Gene3D" id="3.30.200.20">
    <property type="entry name" value="Phosphorylase Kinase, domain 1"/>
    <property type="match status" value="2"/>
</dbReference>
<keyword evidence="4" id="KW-0723">Serine/threonine-protein kinase</keyword>
<feature type="compositionally biased region" description="Polar residues" evidence="18">
    <location>
        <begin position="806"/>
        <end position="830"/>
    </location>
</feature>
<dbReference type="PANTHER" id="PTHR24058">
    <property type="entry name" value="DUAL SPECIFICITY PROTEIN KINASE"/>
    <property type="match status" value="1"/>
</dbReference>
<feature type="compositionally biased region" description="Basic residues" evidence="18">
    <location>
        <begin position="772"/>
        <end position="787"/>
    </location>
</feature>
<comment type="caution">
    <text evidence="20">The sequence shown here is derived from an EMBL/GenBank/DDBJ whole genome shotgun (WGS) entry which is preliminary data.</text>
</comment>
<dbReference type="PANTHER" id="PTHR24058:SF17">
    <property type="entry name" value="HOMEODOMAIN INTERACTING PROTEIN KINASE, ISOFORM D"/>
    <property type="match status" value="1"/>
</dbReference>
<evidence type="ECO:0000256" key="17">
    <source>
        <dbReference type="PROSITE-ProRule" id="PRU10141"/>
    </source>
</evidence>
<keyword evidence="11" id="KW-0805">Transcription regulation</keyword>
<protein>
    <recommendedName>
        <fullName evidence="2">non-specific serine/threonine protein kinase</fullName>
        <ecNumber evidence="2">2.7.11.1</ecNumber>
    </recommendedName>
</protein>
<dbReference type="GO" id="GO:0004674">
    <property type="term" value="F:protein serine/threonine kinase activity"/>
    <property type="evidence" value="ECO:0007669"/>
    <property type="project" value="UniProtKB-KW"/>
</dbReference>
<evidence type="ECO:0000256" key="18">
    <source>
        <dbReference type="SAM" id="MobiDB-lite"/>
    </source>
</evidence>
<name>A0AAW1K2E6_POPJA</name>
<feature type="domain" description="Protein kinase" evidence="19">
    <location>
        <begin position="180"/>
        <end position="508"/>
    </location>
</feature>
<feature type="region of interest" description="Disordered" evidence="18">
    <location>
        <begin position="1834"/>
        <end position="1873"/>
    </location>
</feature>
<keyword evidence="12" id="KW-0804">Transcription</keyword>
<dbReference type="InterPro" id="IPR050494">
    <property type="entry name" value="Ser_Thr_dual-spec_kinase"/>
</dbReference>
<accession>A0AAW1K2E6</accession>
<keyword evidence="21" id="KW-1185">Reference proteome</keyword>
<feature type="compositionally biased region" description="Low complexity" evidence="18">
    <location>
        <begin position="127"/>
        <end position="139"/>
    </location>
</feature>
<dbReference type="GO" id="GO:0005737">
    <property type="term" value="C:cytoplasm"/>
    <property type="evidence" value="ECO:0007669"/>
    <property type="project" value="UniProtKB-ARBA"/>
</dbReference>